<evidence type="ECO:0000313" key="10">
    <source>
        <dbReference type="Proteomes" id="UP001381693"/>
    </source>
</evidence>
<dbReference type="GO" id="GO:0005344">
    <property type="term" value="F:oxygen carrier activity"/>
    <property type="evidence" value="ECO:0007669"/>
    <property type="project" value="UniProtKB-KW"/>
</dbReference>
<comment type="caution">
    <text evidence="9">The sequence shown here is derived from an EMBL/GenBank/DDBJ whole genome shotgun (WGS) entry which is preliminary data.</text>
</comment>
<dbReference type="SUPFAM" id="SSF46458">
    <property type="entry name" value="Globin-like"/>
    <property type="match status" value="1"/>
</dbReference>
<reference evidence="9 10" key="1">
    <citation type="submission" date="2023-11" db="EMBL/GenBank/DDBJ databases">
        <title>Halocaridina rubra genome assembly.</title>
        <authorList>
            <person name="Smith C."/>
        </authorList>
    </citation>
    <scope>NUCLEOTIDE SEQUENCE [LARGE SCALE GENOMIC DNA]</scope>
    <source>
        <strain evidence="9">EP-1</strain>
        <tissue evidence="9">Whole</tissue>
    </source>
</reference>
<evidence type="ECO:0000256" key="7">
    <source>
        <dbReference type="SAM" id="MobiDB-lite"/>
    </source>
</evidence>
<dbReference type="GO" id="GO:0005833">
    <property type="term" value="C:hemoglobin complex"/>
    <property type="evidence" value="ECO:0007669"/>
    <property type="project" value="InterPro"/>
</dbReference>
<protein>
    <submittedName>
        <fullName evidence="9">Oxygen carrier activity protein</fullName>
    </submittedName>
</protein>
<dbReference type="PROSITE" id="PS01033">
    <property type="entry name" value="GLOBIN"/>
    <property type="match status" value="1"/>
</dbReference>
<accession>A0AAN8ZW73</accession>
<dbReference type="InterPro" id="IPR000971">
    <property type="entry name" value="Globin"/>
</dbReference>
<keyword evidence="5" id="KW-0408">Iron</keyword>
<evidence type="ECO:0000256" key="1">
    <source>
        <dbReference type="ARBA" id="ARBA00022448"/>
    </source>
</evidence>
<evidence type="ECO:0000256" key="2">
    <source>
        <dbReference type="ARBA" id="ARBA00022617"/>
    </source>
</evidence>
<dbReference type="InterPro" id="IPR044399">
    <property type="entry name" value="Mb-like_M"/>
</dbReference>
<evidence type="ECO:0000256" key="6">
    <source>
        <dbReference type="RuleBase" id="RU000356"/>
    </source>
</evidence>
<keyword evidence="10" id="KW-1185">Reference proteome</keyword>
<dbReference type="InterPro" id="IPR009050">
    <property type="entry name" value="Globin-like_sf"/>
</dbReference>
<dbReference type="PRINTS" id="PR00611">
    <property type="entry name" value="ERYTHCRUORIN"/>
</dbReference>
<feature type="domain" description="Globin" evidence="8">
    <location>
        <begin position="24"/>
        <end position="171"/>
    </location>
</feature>
<dbReference type="InterPro" id="IPR002336">
    <property type="entry name" value="Erythrocruorin"/>
</dbReference>
<dbReference type="GO" id="GO:0005576">
    <property type="term" value="C:extracellular region"/>
    <property type="evidence" value="ECO:0007669"/>
    <property type="project" value="InterPro"/>
</dbReference>
<name>A0AAN8ZW73_HALRR</name>
<dbReference type="InterPro" id="IPR012292">
    <property type="entry name" value="Globin/Proto"/>
</dbReference>
<dbReference type="PANTHER" id="PTHR47217">
    <property type="entry name" value="GLOBIN-LIKE PROTEIN"/>
    <property type="match status" value="1"/>
</dbReference>
<dbReference type="PANTHER" id="PTHR47217:SF1">
    <property type="entry name" value="GLOBIN-LIKE PROTEIN"/>
    <property type="match status" value="1"/>
</dbReference>
<evidence type="ECO:0000256" key="3">
    <source>
        <dbReference type="ARBA" id="ARBA00022621"/>
    </source>
</evidence>
<keyword evidence="4" id="KW-0479">Metal-binding</keyword>
<organism evidence="9 10">
    <name type="scientific">Halocaridina rubra</name>
    <name type="common">Hawaiian red shrimp</name>
    <dbReference type="NCBI Taxonomy" id="373956"/>
    <lineage>
        <taxon>Eukaryota</taxon>
        <taxon>Metazoa</taxon>
        <taxon>Ecdysozoa</taxon>
        <taxon>Arthropoda</taxon>
        <taxon>Crustacea</taxon>
        <taxon>Multicrustacea</taxon>
        <taxon>Malacostraca</taxon>
        <taxon>Eumalacostraca</taxon>
        <taxon>Eucarida</taxon>
        <taxon>Decapoda</taxon>
        <taxon>Pleocyemata</taxon>
        <taxon>Caridea</taxon>
        <taxon>Atyoidea</taxon>
        <taxon>Atyidae</taxon>
        <taxon>Halocaridina</taxon>
    </lineage>
</organism>
<evidence type="ECO:0000256" key="5">
    <source>
        <dbReference type="ARBA" id="ARBA00023004"/>
    </source>
</evidence>
<dbReference type="GO" id="GO:0020037">
    <property type="term" value="F:heme binding"/>
    <property type="evidence" value="ECO:0007669"/>
    <property type="project" value="InterPro"/>
</dbReference>
<dbReference type="Proteomes" id="UP001381693">
    <property type="component" value="Unassembled WGS sequence"/>
</dbReference>
<keyword evidence="2 6" id="KW-0349">Heme</keyword>
<dbReference type="Pfam" id="PF00042">
    <property type="entry name" value="Globin"/>
    <property type="match status" value="1"/>
</dbReference>
<evidence type="ECO:0000259" key="8">
    <source>
        <dbReference type="PROSITE" id="PS01033"/>
    </source>
</evidence>
<gene>
    <name evidence="9" type="primary">HBQ1</name>
    <name evidence="9" type="ORF">SK128_024232</name>
</gene>
<feature type="region of interest" description="Disordered" evidence="7">
    <location>
        <begin position="1"/>
        <end position="20"/>
    </location>
</feature>
<comment type="similarity">
    <text evidence="6">Belongs to the globin family.</text>
</comment>
<dbReference type="GO" id="GO:0046872">
    <property type="term" value="F:metal ion binding"/>
    <property type="evidence" value="ECO:0007669"/>
    <property type="project" value="UniProtKB-KW"/>
</dbReference>
<proteinExistence type="inferred from homology"/>
<sequence>MVSDKFAENGDLGQDADVPDATTGLTLRHRTAMIRTWDLVRPDMKTHGVNFFLEMFRRQPVLQTRFKGFAGKSEDELKNSRRLAAHGSTVMLAINNLVENLDDLDTLVDLLKTTGDNHFRRGVPKGDFELLAPILVDFLRINLGNAWSPVADEAWTQALKVINSVIFTAYDNPQNP</sequence>
<dbReference type="EMBL" id="JAXCGZ010015183">
    <property type="protein sequence ID" value="KAK7070956.1"/>
    <property type="molecule type" value="Genomic_DNA"/>
</dbReference>
<keyword evidence="3 6" id="KW-0561">Oxygen transport</keyword>
<evidence type="ECO:0000256" key="4">
    <source>
        <dbReference type="ARBA" id="ARBA00022723"/>
    </source>
</evidence>
<dbReference type="CDD" id="cd01040">
    <property type="entry name" value="Mb-like"/>
    <property type="match status" value="1"/>
</dbReference>
<evidence type="ECO:0000313" key="9">
    <source>
        <dbReference type="EMBL" id="KAK7070956.1"/>
    </source>
</evidence>
<dbReference type="GO" id="GO:0019825">
    <property type="term" value="F:oxygen binding"/>
    <property type="evidence" value="ECO:0007669"/>
    <property type="project" value="InterPro"/>
</dbReference>
<keyword evidence="1 6" id="KW-0813">Transport</keyword>
<dbReference type="Gene3D" id="1.10.490.10">
    <property type="entry name" value="Globins"/>
    <property type="match status" value="1"/>
</dbReference>
<dbReference type="AlphaFoldDB" id="A0AAN8ZW73"/>